<dbReference type="InterPro" id="IPR008929">
    <property type="entry name" value="Chondroitin_lyas"/>
</dbReference>
<keyword evidence="4" id="KW-1185">Reference proteome</keyword>
<comment type="subcellular location">
    <subcellularLocation>
        <location evidence="1">Cell envelope</location>
    </subcellularLocation>
</comment>
<dbReference type="InterPro" id="IPR012480">
    <property type="entry name" value="Hepar_II_III_C"/>
</dbReference>
<reference evidence="3 4" key="1">
    <citation type="submission" date="2017-03" db="EMBL/GenBank/DDBJ databases">
        <title>Foreign affairs: Plasmid Transfer between Roseobacters and Rhizobia.</title>
        <authorList>
            <person name="Bartling P."/>
            <person name="Bunk B."/>
            <person name="Overmann J."/>
            <person name="Brinkmann H."/>
            <person name="Petersen J."/>
        </authorList>
    </citation>
    <scope>NUCLEOTIDE SEQUENCE [LARGE SCALE GENOMIC DNA]</scope>
    <source>
        <strain evidence="3 4">MACL11</strain>
    </source>
</reference>
<dbReference type="STRING" id="1122214.Mame_02289"/>
<evidence type="ECO:0000313" key="3">
    <source>
        <dbReference type="EMBL" id="AQZ51623.1"/>
    </source>
</evidence>
<dbReference type="Pfam" id="PF07940">
    <property type="entry name" value="Hepar_II_III_C"/>
    <property type="match status" value="1"/>
</dbReference>
<dbReference type="EMBL" id="CP020330">
    <property type="protein sequence ID" value="AQZ51623.1"/>
    <property type="molecule type" value="Genomic_DNA"/>
</dbReference>
<feature type="domain" description="Heparinase II/III-like C-terminal" evidence="2">
    <location>
        <begin position="311"/>
        <end position="555"/>
    </location>
</feature>
<gene>
    <name evidence="3" type="ORF">Mame_02289</name>
</gene>
<sequence length="560" mass="62262">MVFPGAEIARYAFLYAEESLRRARAAVLSLPLPRWPGGATPQLLVAPTDLRIADPLEGEDIVSGRFAFAGELLLTEGRPLFSCEMPSPTFERIVSGFGWLRHLRTQRDSSANEFARAAVLSFLRRHRTRTGPSWTTETVATRLNAWLCHSTVILKGADAAFYRRFIDAVIRHERLLRRRYRGMARDELKLQVAMTLAMASISLDLSDRRKSEARQRLDDELARQILPDGGHISRCPDALLRLLLGLLPLRQTYINLEQPLPKRLLASIDRAYAALNFFRHSDGELALFNGSGRVPSTALSALLRYDEIGSAGFKALPHTGFQRLEAGGTVLIADAGKPLSAHLSKTAHAGATAFELSSGRNRFIVNAGVPASPRSDAARMARATAAHSTATIDDHSSIRFSRSDFLGPVAFGGLRHIAVERDEDERGDDRLVMRHDGYLSRFRIYCERSLTLSRDGHALSGIDRFRRPHDALPLARDGHVATIRFHLHPSIWTMREDADTIFMTAPDNESWLFTAPGMAPELEDDVFFAASTGAKASRQIVITAEIAEHADIAWQFKRLD</sequence>
<dbReference type="AlphaFoldDB" id="A0A1U9Z1Q3"/>
<dbReference type="KEGG" id="mmed:Mame_02289"/>
<evidence type="ECO:0000259" key="2">
    <source>
        <dbReference type="Pfam" id="PF07940"/>
    </source>
</evidence>
<protein>
    <submittedName>
        <fullName evidence="3">Heparinase II/III-like protein</fullName>
    </submittedName>
</protein>
<dbReference type="Proteomes" id="UP000191135">
    <property type="component" value="Chromosome"/>
</dbReference>
<dbReference type="eggNOG" id="COG5360">
    <property type="taxonomic scope" value="Bacteria"/>
</dbReference>
<evidence type="ECO:0000256" key="1">
    <source>
        <dbReference type="ARBA" id="ARBA00004196"/>
    </source>
</evidence>
<evidence type="ECO:0000313" key="4">
    <source>
        <dbReference type="Proteomes" id="UP000191135"/>
    </source>
</evidence>
<name>A0A1U9Z1Q3_9HYPH</name>
<accession>A0A1U9Z1Q3</accession>
<proteinExistence type="predicted"/>
<dbReference type="Gene3D" id="1.50.10.100">
    <property type="entry name" value="Chondroitin AC/alginate lyase"/>
    <property type="match status" value="1"/>
</dbReference>
<dbReference type="GO" id="GO:0016829">
    <property type="term" value="F:lyase activity"/>
    <property type="evidence" value="ECO:0007669"/>
    <property type="project" value="InterPro"/>
</dbReference>
<organism evidence="3 4">
    <name type="scientific">Martelella mediterranea DSM 17316</name>
    <dbReference type="NCBI Taxonomy" id="1122214"/>
    <lineage>
        <taxon>Bacteria</taxon>
        <taxon>Pseudomonadati</taxon>
        <taxon>Pseudomonadota</taxon>
        <taxon>Alphaproteobacteria</taxon>
        <taxon>Hyphomicrobiales</taxon>
        <taxon>Aurantimonadaceae</taxon>
        <taxon>Martelella</taxon>
    </lineage>
</organism>
<dbReference type="GO" id="GO:0030313">
    <property type="term" value="C:cell envelope"/>
    <property type="evidence" value="ECO:0007669"/>
    <property type="project" value="UniProtKB-SubCell"/>
</dbReference>
<dbReference type="Gene3D" id="2.70.98.70">
    <property type="match status" value="1"/>
</dbReference>